<dbReference type="PANTHER" id="PTHR35617:SF3">
    <property type="entry name" value="CORE-BINDING (CB) DOMAIN-CONTAINING PROTEIN"/>
    <property type="match status" value="1"/>
</dbReference>
<dbReference type="EMBL" id="JAOPHQ010001714">
    <property type="protein sequence ID" value="KAK0149825.1"/>
    <property type="molecule type" value="Genomic_DNA"/>
</dbReference>
<organism evidence="3 4">
    <name type="scientific">Merluccius polli</name>
    <name type="common">Benguela hake</name>
    <name type="synonym">Merluccius cadenati</name>
    <dbReference type="NCBI Taxonomy" id="89951"/>
    <lineage>
        <taxon>Eukaryota</taxon>
        <taxon>Metazoa</taxon>
        <taxon>Chordata</taxon>
        <taxon>Craniata</taxon>
        <taxon>Vertebrata</taxon>
        <taxon>Euteleostomi</taxon>
        <taxon>Actinopterygii</taxon>
        <taxon>Neopterygii</taxon>
        <taxon>Teleostei</taxon>
        <taxon>Neoteleostei</taxon>
        <taxon>Acanthomorphata</taxon>
        <taxon>Zeiogadaria</taxon>
        <taxon>Gadariae</taxon>
        <taxon>Gadiformes</taxon>
        <taxon>Gadoidei</taxon>
        <taxon>Merlucciidae</taxon>
        <taxon>Merluccius</taxon>
    </lineage>
</organism>
<proteinExistence type="predicted"/>
<feature type="compositionally biased region" description="Low complexity" evidence="2">
    <location>
        <begin position="450"/>
        <end position="464"/>
    </location>
</feature>
<name>A0AA47P6B2_MERPO</name>
<comment type="caution">
    <text evidence="3">The sequence shown here is derived from an EMBL/GenBank/DDBJ whole genome shotgun (WGS) entry which is preliminary data.</text>
</comment>
<feature type="compositionally biased region" description="Low complexity" evidence="2">
    <location>
        <begin position="74"/>
        <end position="83"/>
    </location>
</feature>
<evidence type="ECO:0000313" key="3">
    <source>
        <dbReference type="EMBL" id="KAK0149825.1"/>
    </source>
</evidence>
<accession>A0AA47P6B2</accession>
<dbReference type="InterPro" id="IPR013762">
    <property type="entry name" value="Integrase-like_cat_sf"/>
</dbReference>
<dbReference type="Gene3D" id="1.10.287.3160">
    <property type="match status" value="1"/>
</dbReference>
<feature type="region of interest" description="Disordered" evidence="2">
    <location>
        <begin position="66"/>
        <end position="108"/>
    </location>
</feature>
<dbReference type="AlphaFoldDB" id="A0AA47P6B2"/>
<dbReference type="Proteomes" id="UP001174136">
    <property type="component" value="Unassembled WGS sequence"/>
</dbReference>
<keyword evidence="1" id="KW-0233">DNA recombination</keyword>
<sequence length="731" mass="78252">MFGEHSCSACLASLQPADGHDMCPACLGPEHLREGLSEDSCMNCSFMPRAVRASRLAEVEHLLGQAPEPGQLTPAQQSQAQPSRPKRRAAETAGASSGRRAKESKLASKVDQLTEELNQMKSLVLAIRSGTGAGDTGAPAPPTVVFEPEDDALSLVASATEFADYGADTVPQDTASGHGSGVSSRSSAHSGGTGSEDNSMGVIIRMALARLQLDVPQVQPAPASAFFRRGPAPATFTVPPSEEYLRELHACWRDTRALSHTTSDGRTLAAMQDAAKFGLARMPAVEPAIAALVVSPEEALRPDARCPRPQCRVTDDLLAKAYDAAARMGRIGNSLSHLMLALSASLQEATVDASVHSFGDASLQAFALMSRELGRLMSTLVQARRQVWLAQSPLTETCRRTLCSVPVEPGEVFGSAALEALERTVQARQTRQQLSGLHRSMPPSRPGGFAAPPQRRSRPQTSPTISSRHARVDGNTVGCHRLVSLFLKGALRLRPPQAQRAPVWDLPLVLDALCLPPFEPLAQAELKWVSAKTAFLLAITSARRVGELHALSVSESCLRWNSDGSGVTLWPNAAFLPKVLSPSNLNRPIHLAQFTPPAGEEKSGLLCPVWALRVYVSLTTSMRRSEQLFLCYGGPKKGCALSKQRLSHWVVDAITQAYRHSGRPLPSGVRCHSTRAVATSWAALRGVPLQDICDAASWASPTTFSRFYRVNVATPHPLGVALLPTSTASSH</sequence>
<dbReference type="GO" id="GO:0015074">
    <property type="term" value="P:DNA integration"/>
    <property type="evidence" value="ECO:0007669"/>
    <property type="project" value="InterPro"/>
</dbReference>
<reference evidence="3" key="1">
    <citation type="journal article" date="2023" name="Front. Mar. Sci.">
        <title>A new Merluccius polli reference genome to investigate the effects of global change in West African waters.</title>
        <authorList>
            <person name="Mateo J.L."/>
            <person name="Blanco-Fernandez C."/>
            <person name="Garcia-Vazquez E."/>
            <person name="Machado-Schiaffino G."/>
        </authorList>
    </citation>
    <scope>NUCLEOTIDE SEQUENCE</scope>
    <source>
        <strain evidence="3">C29</strain>
        <tissue evidence="3">Fin</tissue>
    </source>
</reference>
<dbReference type="GO" id="GO:0003677">
    <property type="term" value="F:DNA binding"/>
    <property type="evidence" value="ECO:0007669"/>
    <property type="project" value="InterPro"/>
</dbReference>
<gene>
    <name evidence="3" type="ORF">N1851_009418</name>
</gene>
<feature type="region of interest" description="Disordered" evidence="2">
    <location>
        <begin position="168"/>
        <end position="197"/>
    </location>
</feature>
<evidence type="ECO:0000256" key="1">
    <source>
        <dbReference type="ARBA" id="ARBA00023172"/>
    </source>
</evidence>
<evidence type="ECO:0000256" key="2">
    <source>
        <dbReference type="SAM" id="MobiDB-lite"/>
    </source>
</evidence>
<evidence type="ECO:0000313" key="4">
    <source>
        <dbReference type="Proteomes" id="UP001174136"/>
    </source>
</evidence>
<feature type="region of interest" description="Disordered" evidence="2">
    <location>
        <begin position="429"/>
        <end position="470"/>
    </location>
</feature>
<protein>
    <recommendedName>
        <fullName evidence="5">Tyr recombinase domain-containing protein</fullName>
    </recommendedName>
</protein>
<keyword evidence="4" id="KW-1185">Reference proteome</keyword>
<dbReference type="SUPFAM" id="SSF56349">
    <property type="entry name" value="DNA breaking-rejoining enzymes"/>
    <property type="match status" value="1"/>
</dbReference>
<dbReference type="InterPro" id="IPR011010">
    <property type="entry name" value="DNA_brk_join_enz"/>
</dbReference>
<evidence type="ECO:0008006" key="5">
    <source>
        <dbReference type="Google" id="ProtNLM"/>
    </source>
</evidence>
<dbReference type="Gene3D" id="1.10.443.10">
    <property type="entry name" value="Intergrase catalytic core"/>
    <property type="match status" value="1"/>
</dbReference>
<dbReference type="PANTHER" id="PTHR35617">
    <property type="entry name" value="PHAGE_INTEGRASE DOMAIN-CONTAINING PROTEIN"/>
    <property type="match status" value="1"/>
</dbReference>
<feature type="compositionally biased region" description="Low complexity" evidence="2">
    <location>
        <begin position="181"/>
        <end position="190"/>
    </location>
</feature>
<dbReference type="GO" id="GO:0006310">
    <property type="term" value="P:DNA recombination"/>
    <property type="evidence" value="ECO:0007669"/>
    <property type="project" value="UniProtKB-KW"/>
</dbReference>